<dbReference type="EMBL" id="RCML01000081">
    <property type="protein sequence ID" value="KAG2992798.1"/>
    <property type="molecule type" value="Genomic_DNA"/>
</dbReference>
<name>A0A8T1E8F9_9STRA</name>
<dbReference type="Proteomes" id="UP000736787">
    <property type="component" value="Unassembled WGS sequence"/>
</dbReference>
<dbReference type="EMBL" id="RCMK01000109">
    <property type="protein sequence ID" value="KAG2948522.1"/>
    <property type="molecule type" value="Genomic_DNA"/>
</dbReference>
<accession>A0A8T1E8F9</accession>
<gene>
    <name evidence="1" type="ORF">PC115_g5378</name>
    <name evidence="2" type="ORF">PC117_g5982</name>
    <name evidence="3" type="ORF">PC118_g4374</name>
</gene>
<dbReference type="Proteomes" id="UP000697107">
    <property type="component" value="Unassembled WGS sequence"/>
</dbReference>
<sequence length="93" mass="10742">MKITVKIFKWTQLLTITTDRGGPRVRLLHMLTPPSRRAKMLARQAQDPRVSVSTLEDYEERLNKFKRIRLMKFAIDSKPLCSSCTPTPTRTAP</sequence>
<comment type="caution">
    <text evidence="2">The sequence shown here is derived from an EMBL/GenBank/DDBJ whole genome shotgun (WGS) entry which is preliminary data.</text>
</comment>
<reference evidence="2" key="1">
    <citation type="submission" date="2018-10" db="EMBL/GenBank/DDBJ databases">
        <title>Effector identification in a new, highly contiguous assembly of the strawberry crown rot pathogen Phytophthora cactorum.</title>
        <authorList>
            <person name="Armitage A.D."/>
            <person name="Nellist C.F."/>
            <person name="Bates H."/>
            <person name="Vickerstaff R.J."/>
            <person name="Harrison R.J."/>
        </authorList>
    </citation>
    <scope>NUCLEOTIDE SEQUENCE</scope>
    <source>
        <strain evidence="1">4032</strain>
        <strain evidence="2">4040</strain>
        <strain evidence="3">P415</strain>
    </source>
</reference>
<dbReference type="AlphaFoldDB" id="A0A8T1E8F9"/>
<proteinExistence type="predicted"/>
<protein>
    <submittedName>
        <fullName evidence="2">Uncharacterized protein</fullName>
    </submittedName>
</protein>
<evidence type="ECO:0000313" key="2">
    <source>
        <dbReference type="EMBL" id="KAG2948522.1"/>
    </source>
</evidence>
<evidence type="ECO:0000313" key="4">
    <source>
        <dbReference type="Proteomes" id="UP000736787"/>
    </source>
</evidence>
<dbReference type="EMBL" id="RCMI01000111">
    <property type="protein sequence ID" value="KAG2933782.1"/>
    <property type="molecule type" value="Genomic_DNA"/>
</dbReference>
<evidence type="ECO:0000313" key="3">
    <source>
        <dbReference type="EMBL" id="KAG2992798.1"/>
    </source>
</evidence>
<dbReference type="Proteomes" id="UP000774804">
    <property type="component" value="Unassembled WGS sequence"/>
</dbReference>
<evidence type="ECO:0000313" key="1">
    <source>
        <dbReference type="EMBL" id="KAG2933782.1"/>
    </source>
</evidence>
<organism evidence="2 4">
    <name type="scientific">Phytophthora cactorum</name>
    <dbReference type="NCBI Taxonomy" id="29920"/>
    <lineage>
        <taxon>Eukaryota</taxon>
        <taxon>Sar</taxon>
        <taxon>Stramenopiles</taxon>
        <taxon>Oomycota</taxon>
        <taxon>Peronosporomycetes</taxon>
        <taxon>Peronosporales</taxon>
        <taxon>Peronosporaceae</taxon>
        <taxon>Phytophthora</taxon>
    </lineage>
</organism>